<proteinExistence type="inferred from homology"/>
<sequence length="297" mass="32294">MSWDMSSLLAKAFILIALASVIGGAFCLLLSSHSALKIRRHLYNYVAIGALVGFFASGLYFFVQIGAINQSGLSGMLDRTMISILAQSGLGYASLIRVIAFFMIVIFFVFKTRFSKSEALNFGGFSILFFSIAMLLLVYSFSLIGHVTELQFLAGVAVGLHILAVSLWVGSLYPLWYLCKLEKVERLQQIMRRFGELAMVFVGLLILSGVFLLTQLLEAPIELISTSYGLTLLFKLTGVVALLSLGAINKLRLVPGLTHAKGVIHLQNSIALEIALAFVVLMITAYLTTLVGLGHSG</sequence>
<dbReference type="PANTHER" id="PTHR34820">
    <property type="entry name" value="INNER MEMBRANE PROTEIN YEBZ"/>
    <property type="match status" value="1"/>
</dbReference>
<feature type="transmembrane region" description="Helical" evidence="6">
    <location>
        <begin position="150"/>
        <end position="176"/>
    </location>
</feature>
<dbReference type="GO" id="GO:0005886">
    <property type="term" value="C:plasma membrane"/>
    <property type="evidence" value="ECO:0007669"/>
    <property type="project" value="UniProtKB-SubCell"/>
</dbReference>
<evidence type="ECO:0000259" key="7">
    <source>
        <dbReference type="Pfam" id="PF05425"/>
    </source>
</evidence>
<keyword evidence="6" id="KW-0997">Cell inner membrane</keyword>
<keyword evidence="2 6" id="KW-1003">Cell membrane</keyword>
<comment type="similarity">
    <text evidence="6">Belongs to the CopD family.</text>
</comment>
<feature type="transmembrane region" description="Helical" evidence="6">
    <location>
        <begin position="197"/>
        <end position="216"/>
    </location>
</feature>
<feature type="transmembrane region" description="Helical" evidence="6">
    <location>
        <begin position="12"/>
        <end position="30"/>
    </location>
</feature>
<dbReference type="EMBL" id="NVWI01000010">
    <property type="protein sequence ID" value="PCJ40134.1"/>
    <property type="molecule type" value="Genomic_DNA"/>
</dbReference>
<feature type="transmembrane region" description="Helical" evidence="6">
    <location>
        <begin position="228"/>
        <end position="249"/>
    </location>
</feature>
<comment type="caution">
    <text evidence="8">The sequence shown here is derived from an EMBL/GenBank/DDBJ whole genome shotgun (WGS) entry which is preliminary data.</text>
</comment>
<evidence type="ECO:0000313" key="9">
    <source>
        <dbReference type="Proteomes" id="UP000228987"/>
    </source>
</evidence>
<feature type="transmembrane region" description="Helical" evidence="6">
    <location>
        <begin position="270"/>
        <end position="293"/>
    </location>
</feature>
<feature type="transmembrane region" description="Helical" evidence="6">
    <location>
        <begin position="122"/>
        <end position="144"/>
    </location>
</feature>
<dbReference type="PANTHER" id="PTHR34820:SF4">
    <property type="entry name" value="INNER MEMBRANE PROTEIN YEBZ"/>
    <property type="match status" value="1"/>
</dbReference>
<dbReference type="Pfam" id="PF05425">
    <property type="entry name" value="CopD"/>
    <property type="match status" value="1"/>
</dbReference>
<reference evidence="9" key="1">
    <citation type="submission" date="2017-08" db="EMBL/GenBank/DDBJ databases">
        <title>A dynamic microbial community with high functional redundancy inhabits the cold, oxic subseafloor aquifer.</title>
        <authorList>
            <person name="Tully B.J."/>
            <person name="Wheat C.G."/>
            <person name="Glazer B.T."/>
            <person name="Huber J.A."/>
        </authorList>
    </citation>
    <scope>NUCLEOTIDE SEQUENCE [LARGE SCALE GENOMIC DNA]</scope>
</reference>
<accession>A0A2A5C8C2</accession>
<comment type="subcellular location">
    <subcellularLocation>
        <location evidence="6">Cell inner membrane</location>
        <topology evidence="6">Multi-pass membrane protein</topology>
    </subcellularLocation>
    <subcellularLocation>
        <location evidence="1">Cell membrane</location>
        <topology evidence="1">Multi-pass membrane protein</topology>
    </subcellularLocation>
</comment>
<gene>
    <name evidence="8" type="ORF">COA71_11525</name>
</gene>
<dbReference type="InterPro" id="IPR008457">
    <property type="entry name" value="Cu-R_CopD_dom"/>
</dbReference>
<evidence type="ECO:0000256" key="6">
    <source>
        <dbReference type="RuleBase" id="RU369037"/>
    </source>
</evidence>
<dbReference type="GO" id="GO:0046688">
    <property type="term" value="P:response to copper ion"/>
    <property type="evidence" value="ECO:0007669"/>
    <property type="project" value="UniProtKB-UniRule"/>
</dbReference>
<dbReference type="InterPro" id="IPR032694">
    <property type="entry name" value="CopC/D"/>
</dbReference>
<keyword evidence="5 6" id="KW-0472">Membrane</keyword>
<dbReference type="GO" id="GO:0006825">
    <property type="term" value="P:copper ion transport"/>
    <property type="evidence" value="ECO:0007669"/>
    <property type="project" value="InterPro"/>
</dbReference>
<evidence type="ECO:0000256" key="5">
    <source>
        <dbReference type="ARBA" id="ARBA00023136"/>
    </source>
</evidence>
<dbReference type="AlphaFoldDB" id="A0A2A5C8C2"/>
<keyword evidence="6" id="KW-0186">Copper</keyword>
<protein>
    <recommendedName>
        <fullName evidence="6">Copper resistance protein D</fullName>
    </recommendedName>
</protein>
<evidence type="ECO:0000256" key="4">
    <source>
        <dbReference type="ARBA" id="ARBA00022989"/>
    </source>
</evidence>
<evidence type="ECO:0000256" key="1">
    <source>
        <dbReference type="ARBA" id="ARBA00004651"/>
    </source>
</evidence>
<keyword evidence="4 6" id="KW-1133">Transmembrane helix</keyword>
<evidence type="ECO:0000256" key="3">
    <source>
        <dbReference type="ARBA" id="ARBA00022692"/>
    </source>
</evidence>
<organism evidence="8 9">
    <name type="scientific">SAR86 cluster bacterium</name>
    <dbReference type="NCBI Taxonomy" id="2030880"/>
    <lineage>
        <taxon>Bacteria</taxon>
        <taxon>Pseudomonadati</taxon>
        <taxon>Pseudomonadota</taxon>
        <taxon>Gammaproteobacteria</taxon>
        <taxon>SAR86 cluster</taxon>
    </lineage>
</organism>
<feature type="transmembrane region" description="Helical" evidence="6">
    <location>
        <begin position="89"/>
        <end position="110"/>
    </location>
</feature>
<comment type="function">
    <text evidence="6">Involved in copper resistance.</text>
</comment>
<feature type="transmembrane region" description="Helical" evidence="6">
    <location>
        <begin position="42"/>
        <end position="69"/>
    </location>
</feature>
<evidence type="ECO:0000256" key="2">
    <source>
        <dbReference type="ARBA" id="ARBA00022475"/>
    </source>
</evidence>
<feature type="domain" description="Copper resistance protein D" evidence="7">
    <location>
        <begin position="189"/>
        <end position="287"/>
    </location>
</feature>
<evidence type="ECO:0000313" key="8">
    <source>
        <dbReference type="EMBL" id="PCJ40134.1"/>
    </source>
</evidence>
<dbReference type="Proteomes" id="UP000228987">
    <property type="component" value="Unassembled WGS sequence"/>
</dbReference>
<name>A0A2A5C8C2_9GAMM</name>
<keyword evidence="3 6" id="KW-0812">Transmembrane</keyword>